<evidence type="ECO:0000313" key="2">
    <source>
        <dbReference type="EMBL" id="KAH3726353.1"/>
    </source>
</evidence>
<organism evidence="2 3">
    <name type="scientific">Dreissena polymorpha</name>
    <name type="common">Zebra mussel</name>
    <name type="synonym">Mytilus polymorpha</name>
    <dbReference type="NCBI Taxonomy" id="45954"/>
    <lineage>
        <taxon>Eukaryota</taxon>
        <taxon>Metazoa</taxon>
        <taxon>Spiralia</taxon>
        <taxon>Lophotrochozoa</taxon>
        <taxon>Mollusca</taxon>
        <taxon>Bivalvia</taxon>
        <taxon>Autobranchia</taxon>
        <taxon>Heteroconchia</taxon>
        <taxon>Euheterodonta</taxon>
        <taxon>Imparidentia</taxon>
        <taxon>Neoheterodontei</taxon>
        <taxon>Myida</taxon>
        <taxon>Dreissenoidea</taxon>
        <taxon>Dreissenidae</taxon>
        <taxon>Dreissena</taxon>
    </lineage>
</organism>
<dbReference type="EMBL" id="JAIWYP010000012">
    <property type="protein sequence ID" value="KAH3726353.1"/>
    <property type="molecule type" value="Genomic_DNA"/>
</dbReference>
<protein>
    <submittedName>
        <fullName evidence="2">Uncharacterized protein</fullName>
    </submittedName>
</protein>
<reference evidence="2" key="2">
    <citation type="submission" date="2020-11" db="EMBL/GenBank/DDBJ databases">
        <authorList>
            <person name="McCartney M.A."/>
            <person name="Auch B."/>
            <person name="Kono T."/>
            <person name="Mallez S."/>
            <person name="Becker A."/>
            <person name="Gohl D.M."/>
            <person name="Silverstein K.A.T."/>
            <person name="Koren S."/>
            <person name="Bechman K.B."/>
            <person name="Herman A."/>
            <person name="Abrahante J.E."/>
            <person name="Garbe J."/>
        </authorList>
    </citation>
    <scope>NUCLEOTIDE SEQUENCE</scope>
    <source>
        <strain evidence="2">Duluth1</strain>
        <tissue evidence="2">Whole animal</tissue>
    </source>
</reference>
<gene>
    <name evidence="2" type="ORF">DPMN_052215</name>
</gene>
<evidence type="ECO:0000313" key="3">
    <source>
        <dbReference type="Proteomes" id="UP000828390"/>
    </source>
</evidence>
<name>A0A9D4CL16_DREPO</name>
<evidence type="ECO:0000256" key="1">
    <source>
        <dbReference type="SAM" id="MobiDB-lite"/>
    </source>
</evidence>
<dbReference type="AlphaFoldDB" id="A0A9D4CL16"/>
<sequence>MENIERNIKAQKTARQYAKDECEERKLKHEINTGEQHTDDVFKYVLKAKSRDWRGFEQHVKEESGDDFEDENIGLVDDETTFTWHDHWDELAISADRTVSNRRGNRSRRNNEERRNRKKQGR</sequence>
<reference evidence="2" key="1">
    <citation type="journal article" date="2019" name="bioRxiv">
        <title>The Genome of the Zebra Mussel, Dreissena polymorpha: A Resource for Invasive Species Research.</title>
        <authorList>
            <person name="McCartney M.A."/>
            <person name="Auch B."/>
            <person name="Kono T."/>
            <person name="Mallez S."/>
            <person name="Zhang Y."/>
            <person name="Obille A."/>
            <person name="Becker A."/>
            <person name="Abrahante J.E."/>
            <person name="Garbe J."/>
            <person name="Badalamenti J.P."/>
            <person name="Herman A."/>
            <person name="Mangelson H."/>
            <person name="Liachko I."/>
            <person name="Sullivan S."/>
            <person name="Sone E.D."/>
            <person name="Koren S."/>
            <person name="Silverstein K.A.T."/>
            <person name="Beckman K.B."/>
            <person name="Gohl D.M."/>
        </authorList>
    </citation>
    <scope>NUCLEOTIDE SEQUENCE</scope>
    <source>
        <strain evidence="2">Duluth1</strain>
        <tissue evidence="2">Whole animal</tissue>
    </source>
</reference>
<dbReference type="Proteomes" id="UP000828390">
    <property type="component" value="Unassembled WGS sequence"/>
</dbReference>
<proteinExistence type="predicted"/>
<accession>A0A9D4CL16</accession>
<feature type="region of interest" description="Disordered" evidence="1">
    <location>
        <begin position="1"/>
        <end position="20"/>
    </location>
</feature>
<comment type="caution">
    <text evidence="2">The sequence shown here is derived from an EMBL/GenBank/DDBJ whole genome shotgun (WGS) entry which is preliminary data.</text>
</comment>
<keyword evidence="3" id="KW-1185">Reference proteome</keyword>
<feature type="region of interest" description="Disordered" evidence="1">
    <location>
        <begin position="95"/>
        <end position="122"/>
    </location>
</feature>